<dbReference type="RefSeq" id="WP_168083686.1">
    <property type="nucleotide sequence ID" value="NZ_JAAVJI010000004.1"/>
</dbReference>
<dbReference type="InterPro" id="IPR019405">
    <property type="entry name" value="Lactonase_7-beta_prop"/>
</dbReference>
<evidence type="ECO:0000313" key="4">
    <source>
        <dbReference type="EMBL" id="NJP01115.1"/>
    </source>
</evidence>
<dbReference type="Proteomes" id="UP000746535">
    <property type="component" value="Unassembled WGS sequence"/>
</dbReference>
<reference evidence="4 5" key="1">
    <citation type="submission" date="2020-03" db="EMBL/GenBank/DDBJ databases">
        <authorList>
            <person name="Wang L."/>
            <person name="He N."/>
            <person name="Li Y."/>
            <person name="Fang Y."/>
            <person name="Zhang F."/>
        </authorList>
    </citation>
    <scope>NUCLEOTIDE SEQUENCE [LARGE SCALE GENOMIC DNA]</scope>
    <source>
        <strain evidence="5">hsmgli-8</strain>
    </source>
</reference>
<feature type="chain" id="PRO_5046246332" evidence="3">
    <location>
        <begin position="24"/>
        <end position="385"/>
    </location>
</feature>
<evidence type="ECO:0000256" key="3">
    <source>
        <dbReference type="SAM" id="SignalP"/>
    </source>
</evidence>
<keyword evidence="5" id="KW-1185">Reference proteome</keyword>
<dbReference type="InterPro" id="IPR011048">
    <property type="entry name" value="Haem_d1_sf"/>
</dbReference>
<protein>
    <submittedName>
        <fullName evidence="4">Lactonase family protein</fullName>
    </submittedName>
</protein>
<keyword evidence="3" id="KW-0732">Signal</keyword>
<dbReference type="EMBL" id="JAAVJI010000004">
    <property type="protein sequence ID" value="NJP01115.1"/>
    <property type="molecule type" value="Genomic_DNA"/>
</dbReference>
<sequence length="385" mass="41719">MLRVLMTLTLAGAATLGATLANATTYDLLVGTYTQGASQGLYRLRFDSQTGQIAHDPVQVIKADNPSWLTLNKAHTRLFVSNENGPGAKDPIGRVSSYRIDPATHEVTPVNQVESKGDEPTHASLSEDEHFLFVSNYAVAPDPGGSLTVLPVNEDGTLGEVVQQFRNTPSKVNPERQAGGHVHSVVSNRGYVYANDLGADKIFIYRYQSNAKAPLNPASPASVALPPGGGPRHLQFDAKGEHAWLTLEMPAQVASFQWRAGNLVRTQLQDLVPGQQPAQGAGGGLHLSPDGKFLYVANRGAVNELVVYAVDREGGLKVVQRRSIEGDHPREFTLDPTGRFVLIANQKSNEIVVMERDAKSGMLTRTVQHYTQDSPSDLKFLLPTR</sequence>
<feature type="signal peptide" evidence="3">
    <location>
        <begin position="1"/>
        <end position="23"/>
    </location>
</feature>
<accession>A0ABX0YCR7</accession>
<dbReference type="InterPro" id="IPR050282">
    <property type="entry name" value="Cycloisomerase_2"/>
</dbReference>
<keyword evidence="2" id="KW-0313">Glucose metabolism</keyword>
<dbReference type="InterPro" id="IPR015943">
    <property type="entry name" value="WD40/YVTN_repeat-like_dom_sf"/>
</dbReference>
<comment type="caution">
    <text evidence="4">The sequence shown here is derived from an EMBL/GenBank/DDBJ whole genome shotgun (WGS) entry which is preliminary data.</text>
</comment>
<evidence type="ECO:0000313" key="5">
    <source>
        <dbReference type="Proteomes" id="UP000746535"/>
    </source>
</evidence>
<comment type="similarity">
    <text evidence="1">Belongs to the cycloisomerase 2 family.</text>
</comment>
<keyword evidence="2" id="KW-0119">Carbohydrate metabolism</keyword>
<dbReference type="PANTHER" id="PTHR30344:SF1">
    <property type="entry name" value="6-PHOSPHOGLUCONOLACTONASE"/>
    <property type="match status" value="1"/>
</dbReference>
<dbReference type="SUPFAM" id="SSF51004">
    <property type="entry name" value="C-terminal (heme d1) domain of cytochrome cd1-nitrite reductase"/>
    <property type="match status" value="1"/>
</dbReference>
<dbReference type="Gene3D" id="2.130.10.10">
    <property type="entry name" value="YVTN repeat-like/Quinoprotein amine dehydrogenase"/>
    <property type="match status" value="1"/>
</dbReference>
<proteinExistence type="inferred from homology"/>
<dbReference type="PANTHER" id="PTHR30344">
    <property type="entry name" value="6-PHOSPHOGLUCONOLACTONASE-RELATED"/>
    <property type="match status" value="1"/>
</dbReference>
<name>A0ABX0YCR7_9PSED</name>
<gene>
    <name evidence="4" type="ORF">HBH25_09575</name>
</gene>
<evidence type="ECO:0000256" key="2">
    <source>
        <dbReference type="ARBA" id="ARBA00022526"/>
    </source>
</evidence>
<organism evidence="4 5">
    <name type="scientific">Pseudomonas quercus</name>
    <dbReference type="NCBI Taxonomy" id="2722792"/>
    <lineage>
        <taxon>Bacteria</taxon>
        <taxon>Pseudomonadati</taxon>
        <taxon>Pseudomonadota</taxon>
        <taxon>Gammaproteobacteria</taxon>
        <taxon>Pseudomonadales</taxon>
        <taxon>Pseudomonadaceae</taxon>
        <taxon>Pseudomonas</taxon>
    </lineage>
</organism>
<dbReference type="Pfam" id="PF10282">
    <property type="entry name" value="Lactonase"/>
    <property type="match status" value="1"/>
</dbReference>
<evidence type="ECO:0000256" key="1">
    <source>
        <dbReference type="ARBA" id="ARBA00005564"/>
    </source>
</evidence>